<evidence type="ECO:0000313" key="1">
    <source>
        <dbReference type="Proteomes" id="UP000887576"/>
    </source>
</evidence>
<sequence>MAERPKFIQPLLDRTFSDGKPMKLDIRVEGSPFPELKWMKDWKPIVESHRIKFVQDGPYLCSMIISNPIWRDSGIYSVIAINDAGQSTTSCTVTVEADGEYNDVQLPRKKVTIESKKLREIYEIDESEEKKASTGAPFLVKNKKTEEILIGQLKIFDDSLKRGVGIHNILDHPSFVQYRQVIAEDGQALIVYEK</sequence>
<dbReference type="Proteomes" id="UP000887576">
    <property type="component" value="Unplaced"/>
</dbReference>
<reference evidence="2" key="1">
    <citation type="submission" date="2022-11" db="UniProtKB">
        <authorList>
            <consortium name="WormBaseParasite"/>
        </authorList>
    </citation>
    <scope>IDENTIFICATION</scope>
</reference>
<evidence type="ECO:0000313" key="2">
    <source>
        <dbReference type="WBParaSite" id="JU765_v2.g1216.t1"/>
    </source>
</evidence>
<protein>
    <submittedName>
        <fullName evidence="2">Ig-like domain-containing protein</fullName>
    </submittedName>
</protein>
<accession>A0AC34Q259</accession>
<organism evidence="1 2">
    <name type="scientific">Panagrolaimus sp. JU765</name>
    <dbReference type="NCBI Taxonomy" id="591449"/>
    <lineage>
        <taxon>Eukaryota</taxon>
        <taxon>Metazoa</taxon>
        <taxon>Ecdysozoa</taxon>
        <taxon>Nematoda</taxon>
        <taxon>Chromadorea</taxon>
        <taxon>Rhabditida</taxon>
        <taxon>Tylenchina</taxon>
        <taxon>Panagrolaimomorpha</taxon>
        <taxon>Panagrolaimoidea</taxon>
        <taxon>Panagrolaimidae</taxon>
        <taxon>Panagrolaimus</taxon>
    </lineage>
</organism>
<dbReference type="WBParaSite" id="JU765_v2.g1216.t1">
    <property type="protein sequence ID" value="JU765_v2.g1216.t1"/>
    <property type="gene ID" value="JU765_v2.g1216"/>
</dbReference>
<name>A0AC34Q259_9BILA</name>
<proteinExistence type="predicted"/>